<evidence type="ECO:0000256" key="2">
    <source>
        <dbReference type="ARBA" id="ARBA00022475"/>
    </source>
</evidence>
<dbReference type="HAMAP" id="MF_00911">
    <property type="entry name" value="FtsQ_subfam"/>
    <property type="match status" value="1"/>
</dbReference>
<dbReference type="PANTHER" id="PTHR35851">
    <property type="entry name" value="CELL DIVISION PROTEIN FTSQ"/>
    <property type="match status" value="1"/>
</dbReference>
<gene>
    <name evidence="9" type="primary">ftsQ</name>
    <name evidence="11" type="ORF">A3196_18650</name>
</gene>
<dbReference type="GO" id="GO:0090529">
    <property type="term" value="P:cell septum assembly"/>
    <property type="evidence" value="ECO:0007669"/>
    <property type="project" value="InterPro"/>
</dbReference>
<dbReference type="STRING" id="1818881.A3196_18650"/>
<dbReference type="Pfam" id="PF03799">
    <property type="entry name" value="FtsQ_DivIB_C"/>
    <property type="match status" value="1"/>
</dbReference>
<dbReference type="GO" id="GO:0005886">
    <property type="term" value="C:plasma membrane"/>
    <property type="evidence" value="ECO:0007669"/>
    <property type="project" value="UniProtKB-SubCell"/>
</dbReference>
<keyword evidence="5 9" id="KW-0812">Transmembrane</keyword>
<dbReference type="RefSeq" id="WP_069006302.1">
    <property type="nucleotide sequence ID" value="NZ_LVJW01000006.1"/>
</dbReference>
<dbReference type="InterPro" id="IPR045335">
    <property type="entry name" value="FtsQ_C_sf"/>
</dbReference>
<evidence type="ECO:0000256" key="3">
    <source>
        <dbReference type="ARBA" id="ARBA00022519"/>
    </source>
</evidence>
<comment type="subunit">
    <text evidence="9">Part of a complex composed of FtsB, FtsL and FtsQ.</text>
</comment>
<protein>
    <recommendedName>
        <fullName evidence="9">Cell division protein FtsQ</fullName>
    </recommendedName>
</protein>
<keyword evidence="8 9" id="KW-0131">Cell cycle</keyword>
<accession>A0A1E2UIM7</accession>
<dbReference type="Proteomes" id="UP000094849">
    <property type="component" value="Unassembled WGS sequence"/>
</dbReference>
<dbReference type="AlphaFoldDB" id="A0A1E2UIM7"/>
<dbReference type="Pfam" id="PF08478">
    <property type="entry name" value="POTRA_1"/>
    <property type="match status" value="1"/>
</dbReference>
<dbReference type="Gene3D" id="3.40.50.11690">
    <property type="entry name" value="Cell division protein FtsQ/DivIB"/>
    <property type="match status" value="1"/>
</dbReference>
<comment type="subcellular location">
    <subcellularLocation>
        <location evidence="9">Cell inner membrane</location>
        <topology evidence="9">Single-pass type II membrane protein</topology>
    </subcellularLocation>
    <subcellularLocation>
        <location evidence="1">Membrane</location>
    </subcellularLocation>
    <text evidence="9">Localizes to the division septum.</text>
</comment>
<proteinExistence type="inferred from homology"/>
<evidence type="ECO:0000256" key="8">
    <source>
        <dbReference type="ARBA" id="ARBA00023306"/>
    </source>
</evidence>
<feature type="transmembrane region" description="Helical" evidence="9">
    <location>
        <begin position="21"/>
        <end position="41"/>
    </location>
</feature>
<dbReference type="InterPro" id="IPR005548">
    <property type="entry name" value="Cell_div_FtsQ/DivIB_C"/>
</dbReference>
<dbReference type="EMBL" id="LVJZ01000004">
    <property type="protein sequence ID" value="ODB94538.1"/>
    <property type="molecule type" value="Genomic_DNA"/>
</dbReference>
<dbReference type="InterPro" id="IPR026579">
    <property type="entry name" value="FtsQ"/>
</dbReference>
<keyword evidence="6 9" id="KW-1133">Transmembrane helix</keyword>
<organism evidence="11 12">
    <name type="scientific">Candidatus Thiodiazotropha endoloripes</name>
    <dbReference type="NCBI Taxonomy" id="1818881"/>
    <lineage>
        <taxon>Bacteria</taxon>
        <taxon>Pseudomonadati</taxon>
        <taxon>Pseudomonadota</taxon>
        <taxon>Gammaproteobacteria</taxon>
        <taxon>Chromatiales</taxon>
        <taxon>Sedimenticolaceae</taxon>
        <taxon>Candidatus Thiodiazotropha</taxon>
    </lineage>
</organism>
<comment type="similarity">
    <text evidence="9">Belongs to the FtsQ/DivIB family. FtsQ subfamily.</text>
</comment>
<evidence type="ECO:0000313" key="11">
    <source>
        <dbReference type="EMBL" id="ODB94538.1"/>
    </source>
</evidence>
<keyword evidence="7 9" id="KW-0472">Membrane</keyword>
<dbReference type="PANTHER" id="PTHR35851:SF1">
    <property type="entry name" value="CELL DIVISION PROTEIN FTSQ"/>
    <property type="match status" value="1"/>
</dbReference>
<dbReference type="GO" id="GO:0043093">
    <property type="term" value="P:FtsZ-dependent cytokinesis"/>
    <property type="evidence" value="ECO:0007669"/>
    <property type="project" value="UniProtKB-UniRule"/>
</dbReference>
<keyword evidence="12" id="KW-1185">Reference proteome</keyword>
<keyword evidence="4 9" id="KW-0132">Cell division</keyword>
<evidence type="ECO:0000256" key="5">
    <source>
        <dbReference type="ARBA" id="ARBA00022692"/>
    </source>
</evidence>
<reference evidence="11 12" key="1">
    <citation type="submission" date="2016-03" db="EMBL/GenBank/DDBJ databases">
        <title>Chemosynthetic sulphur-oxidizing symbionts of marine invertebrate animals are capable of nitrogen fixation.</title>
        <authorList>
            <person name="Petersen J.M."/>
            <person name="Kemper A."/>
            <person name="Gruber-Vodicka H."/>
            <person name="Cardini U."/>
            <person name="Geest Mvander."/>
            <person name="Kleiner M."/>
            <person name="Bulgheresi S."/>
            <person name="Fussmann M."/>
            <person name="Herbold C."/>
            <person name="Seah B.K.B."/>
            <person name="Antony C.Paul."/>
            <person name="Liu D."/>
            <person name="Belitz A."/>
            <person name="Weber M."/>
        </authorList>
    </citation>
    <scope>NUCLEOTIDE SEQUENCE [LARGE SCALE GENOMIC DNA]</scope>
    <source>
        <strain evidence="11">G_D</strain>
    </source>
</reference>
<feature type="domain" description="POTRA" evidence="10">
    <location>
        <begin position="50"/>
        <end position="119"/>
    </location>
</feature>
<evidence type="ECO:0000256" key="6">
    <source>
        <dbReference type="ARBA" id="ARBA00022989"/>
    </source>
</evidence>
<evidence type="ECO:0000256" key="1">
    <source>
        <dbReference type="ARBA" id="ARBA00004370"/>
    </source>
</evidence>
<comment type="function">
    <text evidence="9">Essential cell division protein. May link together the upstream cell division proteins, which are predominantly cytoplasmic, with the downstream cell division proteins, which are predominantly periplasmic. May control correct divisome assembly.</text>
</comment>
<keyword evidence="3 9" id="KW-0997">Cell inner membrane</keyword>
<dbReference type="OrthoDB" id="9790370at2"/>
<dbReference type="InterPro" id="IPR034746">
    <property type="entry name" value="POTRA"/>
</dbReference>
<evidence type="ECO:0000256" key="9">
    <source>
        <dbReference type="HAMAP-Rule" id="MF_00911"/>
    </source>
</evidence>
<dbReference type="PROSITE" id="PS51779">
    <property type="entry name" value="POTRA"/>
    <property type="match status" value="1"/>
</dbReference>
<evidence type="ECO:0000313" key="12">
    <source>
        <dbReference type="Proteomes" id="UP000094849"/>
    </source>
</evidence>
<dbReference type="InterPro" id="IPR013685">
    <property type="entry name" value="POTRA_FtsQ_type"/>
</dbReference>
<evidence type="ECO:0000256" key="4">
    <source>
        <dbReference type="ARBA" id="ARBA00022618"/>
    </source>
</evidence>
<keyword evidence="2 9" id="KW-1003">Cell membrane</keyword>
<sequence length="285" mass="32785">MSNRRQSAKQPQKPLLPENSLLWLKLALFCLVMISALYWVGRMLGDPAVMPVRTVGVDGEMRFVKRERLEQVVAEAVNGSFFSIDLKRMREQIEAMPWVKQASIRRVWPDKLRVQVTEHQPLAYWGEEAMVSQLAEVFEPENLPQLPGLVTLVGDAQQAKTITREYQRMQTLLDTAGLSLTRIWVDARQAWRIKTERGLLLQLGRRDVMQRLTRFVRLYPDLMAQHDRQLVSVDLRYTNGFSVQWRTNEEATAEAGQALGFYRDGARMSRADSENNLRKTGKSPG</sequence>
<comment type="caution">
    <text evidence="11">The sequence shown here is derived from an EMBL/GenBank/DDBJ whole genome shotgun (WGS) entry which is preliminary data.</text>
</comment>
<dbReference type="Gene3D" id="3.10.20.310">
    <property type="entry name" value="membrane protein fhac"/>
    <property type="match status" value="1"/>
</dbReference>
<evidence type="ECO:0000259" key="10">
    <source>
        <dbReference type="PROSITE" id="PS51779"/>
    </source>
</evidence>
<dbReference type="GO" id="GO:0032153">
    <property type="term" value="C:cell division site"/>
    <property type="evidence" value="ECO:0007669"/>
    <property type="project" value="UniProtKB-UniRule"/>
</dbReference>
<evidence type="ECO:0000256" key="7">
    <source>
        <dbReference type="ARBA" id="ARBA00023136"/>
    </source>
</evidence>
<name>A0A1E2UIM7_9GAMM</name>